<comment type="caution">
    <text evidence="7">The sequence shown here is derived from an EMBL/GenBank/DDBJ whole genome shotgun (WGS) entry which is preliminary data.</text>
</comment>
<dbReference type="Pfam" id="PF12698">
    <property type="entry name" value="ABC2_membrane_3"/>
    <property type="match status" value="1"/>
</dbReference>
<dbReference type="PANTHER" id="PTHR43027:SF1">
    <property type="entry name" value="DOXORUBICIN RESISTANCE ABC TRANSPORTER PERMEASE PROTEIN DRRC-RELATED"/>
    <property type="match status" value="1"/>
</dbReference>
<dbReference type="GO" id="GO:0016020">
    <property type="term" value="C:membrane"/>
    <property type="evidence" value="ECO:0007669"/>
    <property type="project" value="UniProtKB-SubCell"/>
</dbReference>
<dbReference type="InterPro" id="IPR052902">
    <property type="entry name" value="ABC-2_transporter"/>
</dbReference>
<feature type="transmembrane region" description="Helical" evidence="5">
    <location>
        <begin position="264"/>
        <end position="290"/>
    </location>
</feature>
<evidence type="ECO:0000256" key="2">
    <source>
        <dbReference type="ARBA" id="ARBA00022692"/>
    </source>
</evidence>
<dbReference type="RefSeq" id="WP_142508453.1">
    <property type="nucleotide sequence ID" value="NZ_SADV01000005.1"/>
</dbReference>
<keyword evidence="3 5" id="KW-1133">Transmembrane helix</keyword>
<proteinExistence type="predicted"/>
<feature type="transmembrane region" description="Helical" evidence="5">
    <location>
        <begin position="302"/>
        <end position="322"/>
    </location>
</feature>
<dbReference type="PANTHER" id="PTHR43027">
    <property type="entry name" value="DOXORUBICIN RESISTANCE ABC TRANSPORTER PERMEASE PROTEIN DRRC-RELATED"/>
    <property type="match status" value="1"/>
</dbReference>
<reference evidence="7 8" key="1">
    <citation type="submission" date="2018-03" db="EMBL/GenBank/DDBJ databases">
        <title>Aerobic endospore-forming bacteria genome sequencing and assembly.</title>
        <authorList>
            <person name="Cavalcante D.A."/>
            <person name="Driks A."/>
            <person name="Putonti C."/>
            <person name="De-Souza M.T."/>
        </authorList>
    </citation>
    <scope>NUCLEOTIDE SEQUENCE [LARGE SCALE GENOMIC DNA]</scope>
    <source>
        <strain evidence="7 8">SDF0037</strain>
    </source>
</reference>
<dbReference type="OrthoDB" id="3078158at2"/>
<comment type="subcellular location">
    <subcellularLocation>
        <location evidence="1">Membrane</location>
        <topology evidence="1">Multi-pass membrane protein</topology>
    </subcellularLocation>
</comment>
<keyword evidence="4 5" id="KW-0472">Membrane</keyword>
<dbReference type="AlphaFoldDB" id="A0A544UND3"/>
<feature type="transmembrane region" description="Helical" evidence="5">
    <location>
        <begin position="391"/>
        <end position="410"/>
    </location>
</feature>
<keyword evidence="2 5" id="KW-0812">Transmembrane</keyword>
<accession>A0A544UND3</accession>
<feature type="transmembrane region" description="Helical" evidence="5">
    <location>
        <begin position="220"/>
        <end position="244"/>
    </location>
</feature>
<evidence type="ECO:0000256" key="3">
    <source>
        <dbReference type="ARBA" id="ARBA00022989"/>
    </source>
</evidence>
<protein>
    <submittedName>
        <fullName evidence="7">ABC transporter permease</fullName>
    </submittedName>
</protein>
<dbReference type="GO" id="GO:0140359">
    <property type="term" value="F:ABC-type transporter activity"/>
    <property type="evidence" value="ECO:0007669"/>
    <property type="project" value="InterPro"/>
</dbReference>
<evidence type="ECO:0000256" key="1">
    <source>
        <dbReference type="ARBA" id="ARBA00004141"/>
    </source>
</evidence>
<evidence type="ECO:0000259" key="6">
    <source>
        <dbReference type="Pfam" id="PF12698"/>
    </source>
</evidence>
<dbReference type="EMBL" id="SADV01000005">
    <property type="protein sequence ID" value="TQR35354.1"/>
    <property type="molecule type" value="Genomic_DNA"/>
</dbReference>
<feature type="transmembrane region" description="Helical" evidence="5">
    <location>
        <begin position="334"/>
        <end position="353"/>
    </location>
</feature>
<evidence type="ECO:0000256" key="5">
    <source>
        <dbReference type="SAM" id="Phobius"/>
    </source>
</evidence>
<dbReference type="Proteomes" id="UP000317944">
    <property type="component" value="Unassembled WGS sequence"/>
</dbReference>
<evidence type="ECO:0000313" key="8">
    <source>
        <dbReference type="Proteomes" id="UP000317944"/>
    </source>
</evidence>
<dbReference type="InterPro" id="IPR013525">
    <property type="entry name" value="ABC2_TM"/>
</dbReference>
<name>A0A544UND3_LYSSH</name>
<organism evidence="7 8">
    <name type="scientific">Lysinibacillus sphaericus</name>
    <name type="common">Bacillus sphaericus</name>
    <dbReference type="NCBI Taxonomy" id="1421"/>
    <lineage>
        <taxon>Bacteria</taxon>
        <taxon>Bacillati</taxon>
        <taxon>Bacillota</taxon>
        <taxon>Bacilli</taxon>
        <taxon>Bacillales</taxon>
        <taxon>Bacillaceae</taxon>
        <taxon>Lysinibacillus</taxon>
    </lineage>
</organism>
<evidence type="ECO:0000313" key="7">
    <source>
        <dbReference type="EMBL" id="TQR35354.1"/>
    </source>
</evidence>
<evidence type="ECO:0000256" key="4">
    <source>
        <dbReference type="ARBA" id="ARBA00023136"/>
    </source>
</evidence>
<gene>
    <name evidence="7" type="ORF">C7Y47_08955</name>
</gene>
<sequence length="417" mass="46139">MFLALIRKQLKVLWRHPQELVILLVMPIGLISIISFAIGSLMDGDNSPINVKVAIVEHEDEQQELAAFLQESQGELRTDVHSRESLKQMLPISMLLQLLEQEDMRQFITVSQIASSDMDALKKEGEYDVILEIPAGFTKQFYTSLFAKGDIPALHVYLNEQKEIASTIVQNILKSFQYQYSLMAELSSKGLLTRDVILPKADISSTVQTVNQQEPVSTSVYYTFSMTVMFILYIAGTIASQAFLEKHMHIFDRILLANIHPIIYLLAVIVSTVILSFIQVSIVFVVVYLMLDISFVQLPLHLLVTLMLAIVVGSIAALLSAANYRFNSAEFSNVFGSVIVSILALFGGSFFNLSTFAPTLAKIGSWTPNGAALQSYLTIQQGGGLGQISSYLWILTAVAVVCTTIAFLLFPRRGGIA</sequence>
<feature type="transmembrane region" description="Helical" evidence="5">
    <location>
        <begin position="20"/>
        <end position="42"/>
    </location>
</feature>
<feature type="domain" description="ABC-2 type transporter transmembrane" evidence="6">
    <location>
        <begin position="20"/>
        <end position="408"/>
    </location>
</feature>